<evidence type="ECO:0000256" key="4">
    <source>
        <dbReference type="ARBA" id="ARBA00022989"/>
    </source>
</evidence>
<name>A0A7R8UP04_HERIL</name>
<keyword evidence="4 6" id="KW-1133">Transmembrane helix</keyword>
<dbReference type="GO" id="GO:0043195">
    <property type="term" value="C:terminal bouton"/>
    <property type="evidence" value="ECO:0007669"/>
    <property type="project" value="TreeGrafter"/>
</dbReference>
<protein>
    <recommendedName>
        <fullName evidence="7">Major facilitator superfamily (MFS) profile domain-containing protein</fullName>
    </recommendedName>
</protein>
<dbReference type="PANTHER" id="PTHR23506">
    <property type="entry name" value="GH10249P"/>
    <property type="match status" value="1"/>
</dbReference>
<keyword evidence="3 6" id="KW-0812">Transmembrane</keyword>
<dbReference type="PROSITE" id="PS50850">
    <property type="entry name" value="MFS"/>
    <property type="match status" value="1"/>
</dbReference>
<feature type="transmembrane region" description="Helical" evidence="6">
    <location>
        <begin position="238"/>
        <end position="261"/>
    </location>
</feature>
<evidence type="ECO:0000256" key="6">
    <source>
        <dbReference type="SAM" id="Phobius"/>
    </source>
</evidence>
<feature type="transmembrane region" description="Helical" evidence="6">
    <location>
        <begin position="328"/>
        <end position="345"/>
    </location>
</feature>
<evidence type="ECO:0000256" key="5">
    <source>
        <dbReference type="ARBA" id="ARBA00023136"/>
    </source>
</evidence>
<feature type="transmembrane region" description="Helical" evidence="6">
    <location>
        <begin position="380"/>
        <end position="399"/>
    </location>
</feature>
<evidence type="ECO:0000256" key="3">
    <source>
        <dbReference type="ARBA" id="ARBA00022692"/>
    </source>
</evidence>
<dbReference type="Pfam" id="PF07690">
    <property type="entry name" value="MFS_1"/>
    <property type="match status" value="1"/>
</dbReference>
<sequence>MFTPSNSGTTRAVPQNRLLIASLVYVALLADNILLTVVVPILPDYLSHFLDNRTLVTSHAISVHPRPDVHHAPNVVGKHPIAGKTQINFSIPNEESYDEIVPVAPNIDEVLESENGSIGLLLAMKALVQLITNPIVGNLSIRLGYRIPIVFGTLWLLLSSLIFALGETYVTLLIARAIQGIGSACIGVCGMSLVAQLYPEDDKRSRIMGVILGSIALGVLIGYPFGSFLNDFAGKSTPFYILAVFIFGNFIAQMSLMDLSVKPEVTIEADKPKWKPLLRNKMVIAIVIAIWMSTSTMAMLEPCLPIWLMEHLHPKKWQLGTVFIPDSLGYFIGTNFFGAIAYNVGQIKVSCISLVIVGLSCLLIPDATTVYRLLLPHFGLGLGIGIIDAALVPLLASFVDTSLNDDESTTSDSMSSYGTVYAIQQTSVSLAYCLAPLFGGELAEAIGFPWLMRLVGLINILYGPVLLLLYSQSKGKPTSSDKSNQMLLGGATDEASNDYKRLYNTVTE</sequence>
<dbReference type="AlphaFoldDB" id="A0A7R8UP04"/>
<reference evidence="8 9" key="1">
    <citation type="submission" date="2020-11" db="EMBL/GenBank/DDBJ databases">
        <authorList>
            <person name="Wallbank WR R."/>
            <person name="Pardo Diaz C."/>
            <person name="Kozak K."/>
            <person name="Martin S."/>
            <person name="Jiggins C."/>
            <person name="Moest M."/>
            <person name="Warren A I."/>
            <person name="Generalovic N T."/>
            <person name="Byers J.R.P. K."/>
            <person name="Montejo-Kovacevich G."/>
            <person name="Yen C E."/>
        </authorList>
    </citation>
    <scope>NUCLEOTIDE SEQUENCE [LARGE SCALE GENOMIC DNA]</scope>
</reference>
<proteinExistence type="predicted"/>
<feature type="transmembrane region" description="Helical" evidence="6">
    <location>
        <begin position="143"/>
        <end position="165"/>
    </location>
</feature>
<dbReference type="Proteomes" id="UP000594454">
    <property type="component" value="Chromosome 3"/>
</dbReference>
<dbReference type="FunFam" id="1.20.1250.20:FF:000401">
    <property type="entry name" value="Vesicular amine transporter"/>
    <property type="match status" value="1"/>
</dbReference>
<dbReference type="CDD" id="cd17384">
    <property type="entry name" value="MFS_SLC18A1_2_VAT1_2"/>
    <property type="match status" value="1"/>
</dbReference>
<feature type="transmembrane region" description="Helical" evidence="6">
    <location>
        <begin position="118"/>
        <end position="136"/>
    </location>
</feature>
<dbReference type="FunCoup" id="A0A7R8UP04">
    <property type="interactions" value="1"/>
</dbReference>
<gene>
    <name evidence="8" type="ORF">HERILL_LOCUS7256</name>
</gene>
<feature type="transmembrane region" description="Helical" evidence="6">
    <location>
        <begin position="450"/>
        <end position="470"/>
    </location>
</feature>
<comment type="subcellular location">
    <subcellularLocation>
        <location evidence="1">Membrane</location>
        <topology evidence="1">Multi-pass membrane protein</topology>
    </subcellularLocation>
</comment>
<dbReference type="Gene3D" id="1.20.1250.20">
    <property type="entry name" value="MFS general substrate transporter like domains"/>
    <property type="match status" value="1"/>
</dbReference>
<feature type="domain" description="Major facilitator superfamily (MFS) profile" evidence="7">
    <location>
        <begin position="20"/>
        <end position="474"/>
    </location>
</feature>
<dbReference type="SUPFAM" id="SSF103473">
    <property type="entry name" value="MFS general substrate transporter"/>
    <property type="match status" value="1"/>
</dbReference>
<dbReference type="OMA" id="GESYWML"/>
<dbReference type="GO" id="GO:0015842">
    <property type="term" value="P:aminergic neurotransmitter loading into synaptic vesicle"/>
    <property type="evidence" value="ECO:0007669"/>
    <property type="project" value="TreeGrafter"/>
</dbReference>
<keyword evidence="9" id="KW-1185">Reference proteome</keyword>
<evidence type="ECO:0000256" key="2">
    <source>
        <dbReference type="ARBA" id="ARBA00022448"/>
    </source>
</evidence>
<feature type="transmembrane region" description="Helical" evidence="6">
    <location>
        <begin position="18"/>
        <end position="42"/>
    </location>
</feature>
<keyword evidence="2" id="KW-0813">Transport</keyword>
<dbReference type="PANTHER" id="PTHR23506:SF4">
    <property type="entry name" value="PORTABELLA"/>
    <property type="match status" value="1"/>
</dbReference>
<dbReference type="GO" id="GO:0005335">
    <property type="term" value="F:serotonin:sodium:chloride symporter activity"/>
    <property type="evidence" value="ECO:0007669"/>
    <property type="project" value="TreeGrafter"/>
</dbReference>
<dbReference type="InParanoid" id="A0A7R8UP04"/>
<dbReference type="OrthoDB" id="5086884at2759"/>
<feature type="transmembrane region" description="Helical" evidence="6">
    <location>
        <begin position="177"/>
        <end position="195"/>
    </location>
</feature>
<dbReference type="InterPro" id="IPR050930">
    <property type="entry name" value="MFS_Vesicular_Transporter"/>
</dbReference>
<evidence type="ECO:0000259" key="7">
    <source>
        <dbReference type="PROSITE" id="PS50850"/>
    </source>
</evidence>
<feature type="transmembrane region" description="Helical" evidence="6">
    <location>
        <begin position="420"/>
        <end position="438"/>
    </location>
</feature>
<evidence type="ECO:0000313" key="8">
    <source>
        <dbReference type="EMBL" id="CAD7084359.1"/>
    </source>
</evidence>
<feature type="transmembrane region" description="Helical" evidence="6">
    <location>
        <begin position="352"/>
        <end position="374"/>
    </location>
</feature>
<dbReference type="InterPro" id="IPR011701">
    <property type="entry name" value="MFS"/>
</dbReference>
<dbReference type="InterPro" id="IPR036259">
    <property type="entry name" value="MFS_trans_sf"/>
</dbReference>
<evidence type="ECO:0000256" key="1">
    <source>
        <dbReference type="ARBA" id="ARBA00004141"/>
    </source>
</evidence>
<accession>A0A7R8UP04</accession>
<organism evidence="8 9">
    <name type="scientific">Hermetia illucens</name>
    <name type="common">Black soldier fly</name>
    <dbReference type="NCBI Taxonomy" id="343691"/>
    <lineage>
        <taxon>Eukaryota</taxon>
        <taxon>Metazoa</taxon>
        <taxon>Ecdysozoa</taxon>
        <taxon>Arthropoda</taxon>
        <taxon>Hexapoda</taxon>
        <taxon>Insecta</taxon>
        <taxon>Pterygota</taxon>
        <taxon>Neoptera</taxon>
        <taxon>Endopterygota</taxon>
        <taxon>Diptera</taxon>
        <taxon>Brachycera</taxon>
        <taxon>Stratiomyomorpha</taxon>
        <taxon>Stratiomyidae</taxon>
        <taxon>Hermetiinae</taxon>
        <taxon>Hermetia</taxon>
    </lineage>
</organism>
<feature type="transmembrane region" description="Helical" evidence="6">
    <location>
        <begin position="282"/>
        <end position="308"/>
    </location>
</feature>
<dbReference type="EMBL" id="LR899011">
    <property type="protein sequence ID" value="CAD7084359.1"/>
    <property type="molecule type" value="Genomic_DNA"/>
</dbReference>
<evidence type="ECO:0000313" key="9">
    <source>
        <dbReference type="Proteomes" id="UP000594454"/>
    </source>
</evidence>
<keyword evidence="5 6" id="KW-0472">Membrane</keyword>
<feature type="transmembrane region" description="Helical" evidence="6">
    <location>
        <begin position="207"/>
        <end position="226"/>
    </location>
</feature>
<dbReference type="InterPro" id="IPR020846">
    <property type="entry name" value="MFS_dom"/>
</dbReference>
<dbReference type="GO" id="GO:0030672">
    <property type="term" value="C:synaptic vesicle membrane"/>
    <property type="evidence" value="ECO:0007669"/>
    <property type="project" value="TreeGrafter"/>
</dbReference>